<keyword evidence="3" id="KW-1185">Reference proteome</keyword>
<dbReference type="Pfam" id="PF02635">
    <property type="entry name" value="DsrE"/>
    <property type="match status" value="1"/>
</dbReference>
<name>Q30ZZ0_OLEA2</name>
<evidence type="ECO:0000259" key="1">
    <source>
        <dbReference type="Pfam" id="PF01206"/>
    </source>
</evidence>
<sequence>MPEIELNCQNLPCPQPVLKCKDCIDTRSPAQMAVIVDNAAAKENVTRFLGTRGYAVTATETPQGAWKLQAVLESSVGAQSGCEQCEVLSSEELRALDEKTVVLITTEVLGSGDDTLGTRLMKNFLATLPELGSTLWRVVLLNGGVKLASDGHEALPELQKLESAGVDILVCGTCLDFFGLLERKAAGQTTNMLDVVTSLQLATKVIRP</sequence>
<dbReference type="STRING" id="207559.Dde_1959"/>
<dbReference type="SUPFAM" id="SSF64307">
    <property type="entry name" value="SirA-like"/>
    <property type="match status" value="1"/>
</dbReference>
<reference evidence="2 3" key="1">
    <citation type="journal article" date="2011" name="J. Bacteriol.">
        <title>Complete genome sequence and updated annotation of Desulfovibrio alaskensis G20.</title>
        <authorList>
            <person name="Hauser L.J."/>
            <person name="Land M.L."/>
            <person name="Brown S.D."/>
            <person name="Larimer F."/>
            <person name="Keller K.L."/>
            <person name="Rapp-Giles B.J."/>
            <person name="Price M.N."/>
            <person name="Lin M."/>
            <person name="Bruce D.C."/>
            <person name="Detter J.C."/>
            <person name="Tapia R."/>
            <person name="Han C.S."/>
            <person name="Goodwin L.A."/>
            <person name="Cheng J.F."/>
            <person name="Pitluck S."/>
            <person name="Copeland A."/>
            <person name="Lucas S."/>
            <person name="Nolan M."/>
            <person name="Lapidus A.L."/>
            <person name="Palumbo A.V."/>
            <person name="Wall J.D."/>
        </authorList>
    </citation>
    <scope>NUCLEOTIDE SEQUENCE [LARGE SCALE GENOMIC DNA]</scope>
    <source>
        <strain evidence="3">ATCC BAA 1058 / DSM 17464 / G20</strain>
    </source>
</reference>
<evidence type="ECO:0000313" key="3">
    <source>
        <dbReference type="Proteomes" id="UP000002710"/>
    </source>
</evidence>
<dbReference type="NCBIfam" id="TIGR03527">
    <property type="entry name" value="selenium_YedF"/>
    <property type="match status" value="1"/>
</dbReference>
<dbReference type="SUPFAM" id="SSF75169">
    <property type="entry name" value="DsrEFH-like"/>
    <property type="match status" value="1"/>
</dbReference>
<dbReference type="RefSeq" id="WP_011367871.1">
    <property type="nucleotide sequence ID" value="NC_007519.1"/>
</dbReference>
<proteinExistence type="predicted"/>
<organism evidence="2 3">
    <name type="scientific">Oleidesulfovibrio alaskensis (strain ATCC BAA-1058 / DSM 17464 / G20)</name>
    <name type="common">Desulfovibrio alaskensis</name>
    <dbReference type="NCBI Taxonomy" id="207559"/>
    <lineage>
        <taxon>Bacteria</taxon>
        <taxon>Pseudomonadati</taxon>
        <taxon>Thermodesulfobacteriota</taxon>
        <taxon>Desulfovibrionia</taxon>
        <taxon>Desulfovibrionales</taxon>
        <taxon>Desulfovibrionaceae</taxon>
        <taxon>Oleidesulfovibrio</taxon>
    </lineage>
</organism>
<dbReference type="HOGENOM" id="CLU_097491_0_0_7"/>
<dbReference type="KEGG" id="dde:Dde_1959"/>
<dbReference type="Gene3D" id="3.30.110.40">
    <property type="entry name" value="TusA-like domain"/>
    <property type="match status" value="1"/>
</dbReference>
<evidence type="ECO:0000313" key="2">
    <source>
        <dbReference type="EMBL" id="ABB38756.1"/>
    </source>
</evidence>
<dbReference type="Pfam" id="PF01206">
    <property type="entry name" value="TusA"/>
    <property type="match status" value="1"/>
</dbReference>
<dbReference type="AlphaFoldDB" id="Q30ZZ0"/>
<dbReference type="Proteomes" id="UP000002710">
    <property type="component" value="Chromosome"/>
</dbReference>
<protein>
    <submittedName>
        <fullName evidence="2">Selenium metabolism protein YedF</fullName>
    </submittedName>
</protein>
<dbReference type="InterPro" id="IPR003787">
    <property type="entry name" value="Sulphur_relay_DsrE/F-like"/>
</dbReference>
<dbReference type="InterPro" id="IPR019870">
    <property type="entry name" value="Se_metab_YedF"/>
</dbReference>
<dbReference type="InterPro" id="IPR036868">
    <property type="entry name" value="TusA-like_sf"/>
</dbReference>
<gene>
    <name evidence="2" type="ordered locus">Dde_1959</name>
</gene>
<dbReference type="EMBL" id="CP000112">
    <property type="protein sequence ID" value="ABB38756.1"/>
    <property type="molecule type" value="Genomic_DNA"/>
</dbReference>
<dbReference type="InterPro" id="IPR001455">
    <property type="entry name" value="TusA-like"/>
</dbReference>
<dbReference type="InterPro" id="IPR027396">
    <property type="entry name" value="DsrEFH-like"/>
</dbReference>
<dbReference type="eggNOG" id="COG0425">
    <property type="taxonomic scope" value="Bacteria"/>
</dbReference>
<accession>Q30ZZ0</accession>
<dbReference type="CDD" id="cd03421">
    <property type="entry name" value="SirA_like_N"/>
    <property type="match status" value="1"/>
</dbReference>
<feature type="domain" description="UPF0033" evidence="1">
    <location>
        <begin position="4"/>
        <end position="68"/>
    </location>
</feature>